<feature type="transmembrane region" description="Helical" evidence="3">
    <location>
        <begin position="183"/>
        <end position="204"/>
    </location>
</feature>
<feature type="disulfide bond" evidence="1">
    <location>
        <begin position="52"/>
        <end position="67"/>
    </location>
</feature>
<dbReference type="InterPro" id="IPR052135">
    <property type="entry name" value="TNFRSF5"/>
</dbReference>
<keyword evidence="3" id="KW-0812">Transmembrane</keyword>
<feature type="region of interest" description="Disordered" evidence="2">
    <location>
        <begin position="282"/>
        <end position="346"/>
    </location>
</feature>
<dbReference type="Pfam" id="PF00020">
    <property type="entry name" value="TNFR_c6"/>
    <property type="match status" value="1"/>
</dbReference>
<dbReference type="GO" id="GO:0002768">
    <property type="term" value="P:immune response-regulating cell surface receptor signaling pathway"/>
    <property type="evidence" value="ECO:0007669"/>
    <property type="project" value="TreeGrafter"/>
</dbReference>
<organism evidence="6 7">
    <name type="scientific">Parambassis ranga</name>
    <name type="common">Indian glassy fish</name>
    <dbReference type="NCBI Taxonomy" id="210632"/>
    <lineage>
        <taxon>Eukaryota</taxon>
        <taxon>Metazoa</taxon>
        <taxon>Chordata</taxon>
        <taxon>Craniata</taxon>
        <taxon>Vertebrata</taxon>
        <taxon>Euteleostomi</taxon>
        <taxon>Actinopterygii</taxon>
        <taxon>Neopterygii</taxon>
        <taxon>Teleostei</taxon>
        <taxon>Neoteleostei</taxon>
        <taxon>Acanthomorphata</taxon>
        <taxon>Ovalentaria</taxon>
        <taxon>Ambassidae</taxon>
        <taxon>Parambassis</taxon>
    </lineage>
</organism>
<reference evidence="7" key="1">
    <citation type="submission" date="2025-08" db="UniProtKB">
        <authorList>
            <consortium name="RefSeq"/>
        </authorList>
    </citation>
    <scope>IDENTIFICATION</scope>
</reference>
<protein>
    <submittedName>
        <fullName evidence="7">Tumor necrosis factor receptor superfamily member 5</fullName>
    </submittedName>
</protein>
<dbReference type="InterPro" id="IPR001368">
    <property type="entry name" value="TNFR/NGFR_Cys_rich_reg"/>
</dbReference>
<dbReference type="AlphaFoldDB" id="A0A6P7JTQ3"/>
<accession>A0A6P7JTQ3</accession>
<evidence type="ECO:0000256" key="3">
    <source>
        <dbReference type="SAM" id="Phobius"/>
    </source>
</evidence>
<keyword evidence="3" id="KW-0472">Membrane</keyword>
<dbReference type="InParanoid" id="A0A6P7JTQ3"/>
<dbReference type="GeneID" id="114447928"/>
<dbReference type="GO" id="GO:0035631">
    <property type="term" value="C:CD40 receptor complex"/>
    <property type="evidence" value="ECO:0007669"/>
    <property type="project" value="TreeGrafter"/>
</dbReference>
<keyword evidence="6" id="KW-1185">Reference proteome</keyword>
<dbReference type="GO" id="GO:0009897">
    <property type="term" value="C:external side of plasma membrane"/>
    <property type="evidence" value="ECO:0007669"/>
    <property type="project" value="TreeGrafter"/>
</dbReference>
<dbReference type="PROSITE" id="PS00652">
    <property type="entry name" value="TNFR_NGFR_1"/>
    <property type="match status" value="1"/>
</dbReference>
<sequence length="346" mass="37498">MGFVQYFVAALILSALLSTQLVLTSPAKTYIDGCSLCPAGKYRKSCTECAPCPPGTYTDNINREDSCHRCYGDCKSVFHLKVIQNCTSTSDLRCVCEVGYRCTKFVTFSENCRECDKIQDAAISIETAVTSTTEKQAPPSASPGHSSISPKLCPFPKCSTQPELPADNGTHPKPVTEKTSSPLAAILCPVAVIVCVALVVLFCVHRPGDEACFRQTIAKLCNKEGQDVSQKESTHQFPGDSFSAKQPSSSLPSASLGPVYVHNPGTVIFSLLSQFTGQVGLTTEGGKTTERMSSEEEDERNCPVVHPTSPHSIHLSEEERSREMDSIFFPSQEQGKDCHVSKEEAL</sequence>
<gene>
    <name evidence="7" type="primary">LOC114447928</name>
</gene>
<evidence type="ECO:0000259" key="5">
    <source>
        <dbReference type="PROSITE" id="PS50050"/>
    </source>
</evidence>
<feature type="chain" id="PRO_5027670005" evidence="4">
    <location>
        <begin position="25"/>
        <end position="346"/>
    </location>
</feature>
<dbReference type="Gene3D" id="2.10.50.10">
    <property type="entry name" value="Tumor Necrosis Factor Receptor, subunit A, domain 2"/>
    <property type="match status" value="1"/>
</dbReference>
<keyword evidence="4" id="KW-0732">Signal</keyword>
<keyword evidence="1" id="KW-1015">Disulfide bond</keyword>
<evidence type="ECO:0000313" key="7">
    <source>
        <dbReference type="RefSeq" id="XP_028280285.1"/>
    </source>
</evidence>
<feature type="compositionally biased region" description="Basic and acidic residues" evidence="2">
    <location>
        <begin position="334"/>
        <end position="346"/>
    </location>
</feature>
<dbReference type="Proteomes" id="UP000515145">
    <property type="component" value="Chromosome 16"/>
</dbReference>
<evidence type="ECO:0000313" key="6">
    <source>
        <dbReference type="Proteomes" id="UP000515145"/>
    </source>
</evidence>
<comment type="caution">
    <text evidence="1">Lacks conserved residue(s) required for the propagation of feature annotation.</text>
</comment>
<feature type="domain" description="TNFR-Cys" evidence="5">
    <location>
        <begin position="51"/>
        <end position="94"/>
    </location>
</feature>
<dbReference type="SMART" id="SM00208">
    <property type="entry name" value="TNFR"/>
    <property type="match status" value="1"/>
</dbReference>
<dbReference type="PANTHER" id="PTHR46875:SF1">
    <property type="entry name" value="TUMOR NECROSIS FACTOR RECEPTOR SUPERFAMILY MEMBER 5"/>
    <property type="match status" value="1"/>
</dbReference>
<proteinExistence type="predicted"/>
<dbReference type="OrthoDB" id="10031141at2759"/>
<feature type="compositionally biased region" description="Basic and acidic residues" evidence="2">
    <location>
        <begin position="314"/>
        <end position="325"/>
    </location>
</feature>
<dbReference type="SUPFAM" id="SSF57586">
    <property type="entry name" value="TNF receptor-like"/>
    <property type="match status" value="2"/>
</dbReference>
<keyword evidence="7" id="KW-0675">Receptor</keyword>
<feature type="repeat" description="TNFR-Cys" evidence="1">
    <location>
        <begin position="51"/>
        <end position="94"/>
    </location>
</feature>
<keyword evidence="3" id="KW-1133">Transmembrane helix</keyword>
<feature type="signal peptide" evidence="4">
    <location>
        <begin position="1"/>
        <end position="24"/>
    </location>
</feature>
<dbReference type="CDD" id="cd00185">
    <property type="entry name" value="TNFRSF"/>
    <property type="match status" value="1"/>
</dbReference>
<name>A0A6P7JTQ3_9TELE</name>
<dbReference type="PROSITE" id="PS50050">
    <property type="entry name" value="TNFR_NGFR_2"/>
    <property type="match status" value="1"/>
</dbReference>
<dbReference type="RefSeq" id="XP_028280285.1">
    <property type="nucleotide sequence ID" value="XM_028424484.1"/>
</dbReference>
<evidence type="ECO:0000256" key="2">
    <source>
        <dbReference type="SAM" id="MobiDB-lite"/>
    </source>
</evidence>
<evidence type="ECO:0000256" key="4">
    <source>
        <dbReference type="SAM" id="SignalP"/>
    </source>
</evidence>
<dbReference type="PANTHER" id="PTHR46875">
    <property type="entry name" value="TUMOR NECROSIS FACTOR RECEPTOR SUPERFAMILY MEMBER 5"/>
    <property type="match status" value="1"/>
</dbReference>
<evidence type="ECO:0000256" key="1">
    <source>
        <dbReference type="PROSITE-ProRule" id="PRU00206"/>
    </source>
</evidence>